<dbReference type="Gene3D" id="2.30.40.10">
    <property type="entry name" value="Urease, subunit C, domain 1"/>
    <property type="match status" value="1"/>
</dbReference>
<evidence type="ECO:0000313" key="3">
    <source>
        <dbReference type="EMBL" id="HFB55079.1"/>
    </source>
</evidence>
<evidence type="ECO:0000256" key="1">
    <source>
        <dbReference type="ARBA" id="ARBA00022975"/>
    </source>
</evidence>
<proteinExistence type="predicted"/>
<keyword evidence="1" id="KW-0665">Pyrimidine biosynthesis</keyword>
<dbReference type="AlphaFoldDB" id="A0A7C3C1U0"/>
<protein>
    <submittedName>
        <fullName evidence="3">Dihydroorotase</fullName>
        <ecNumber evidence="3">3.5.2.3</ecNumber>
    </submittedName>
</protein>
<comment type="caution">
    <text evidence="3">The sequence shown here is derived from an EMBL/GenBank/DDBJ whole genome shotgun (WGS) entry which is preliminary data.</text>
</comment>
<organism evidence="3">
    <name type="scientific">Hellea balneolensis</name>
    <dbReference type="NCBI Taxonomy" id="287478"/>
    <lineage>
        <taxon>Bacteria</taxon>
        <taxon>Pseudomonadati</taxon>
        <taxon>Pseudomonadota</taxon>
        <taxon>Alphaproteobacteria</taxon>
        <taxon>Maricaulales</taxon>
        <taxon>Robiginitomaculaceae</taxon>
        <taxon>Hellea</taxon>
    </lineage>
</organism>
<dbReference type="GO" id="GO:0005737">
    <property type="term" value="C:cytoplasm"/>
    <property type="evidence" value="ECO:0007669"/>
    <property type="project" value="TreeGrafter"/>
</dbReference>
<dbReference type="InterPro" id="IPR011059">
    <property type="entry name" value="Metal-dep_hydrolase_composite"/>
</dbReference>
<keyword evidence="3" id="KW-0378">Hydrolase</keyword>
<dbReference type="SUPFAM" id="SSF51556">
    <property type="entry name" value="Metallo-dependent hydrolases"/>
    <property type="match status" value="1"/>
</dbReference>
<dbReference type="InterPro" id="IPR024403">
    <property type="entry name" value="DHOase_cat"/>
</dbReference>
<dbReference type="InterPro" id="IPR050138">
    <property type="entry name" value="DHOase/Allantoinase_Hydrolase"/>
</dbReference>
<feature type="non-terminal residue" evidence="3">
    <location>
        <position position="231"/>
    </location>
</feature>
<dbReference type="Pfam" id="PF12890">
    <property type="entry name" value="DHOase"/>
    <property type="match status" value="1"/>
</dbReference>
<dbReference type="InterPro" id="IPR032466">
    <property type="entry name" value="Metal_Hydrolase"/>
</dbReference>
<dbReference type="PANTHER" id="PTHR43668:SF2">
    <property type="entry name" value="ALLANTOINASE"/>
    <property type="match status" value="1"/>
</dbReference>
<dbReference type="GO" id="GO:0006145">
    <property type="term" value="P:purine nucleobase catabolic process"/>
    <property type="evidence" value="ECO:0007669"/>
    <property type="project" value="TreeGrafter"/>
</dbReference>
<dbReference type="GO" id="GO:0004038">
    <property type="term" value="F:allantoinase activity"/>
    <property type="evidence" value="ECO:0007669"/>
    <property type="project" value="TreeGrafter"/>
</dbReference>
<gene>
    <name evidence="3" type="ORF">ENJ46_04065</name>
</gene>
<dbReference type="GO" id="GO:0004151">
    <property type="term" value="F:dihydroorotase activity"/>
    <property type="evidence" value="ECO:0007669"/>
    <property type="project" value="UniProtKB-EC"/>
</dbReference>
<dbReference type="SUPFAM" id="SSF51338">
    <property type="entry name" value="Composite domain of metallo-dependent hydrolases"/>
    <property type="match status" value="1"/>
</dbReference>
<dbReference type="Proteomes" id="UP000886042">
    <property type="component" value="Unassembled WGS sequence"/>
</dbReference>
<sequence>MSSLAIIGARIIDPHTGRDEIGTLLLEDGVIQKILEADRTEDIPPHAEQVSADGLILCPGLIDMRVCTGEPGAEHKETIKSAGHAAAAGGVTSIVLMPATNPVIDDISLVDHILNRGAETTDIRVYPAAALTKGLAGSEMTEIGLMDQAGAVLFSNGDTPISDARLMRRIMSYSSTFNALIAHRAVDADLSAGACAHESDFSARLGLPSAPATSERIMAERDIALAELTGA</sequence>
<dbReference type="PANTHER" id="PTHR43668">
    <property type="entry name" value="ALLANTOINASE"/>
    <property type="match status" value="1"/>
</dbReference>
<evidence type="ECO:0000259" key="2">
    <source>
        <dbReference type="Pfam" id="PF12890"/>
    </source>
</evidence>
<dbReference type="Gene3D" id="3.20.20.140">
    <property type="entry name" value="Metal-dependent hydrolases"/>
    <property type="match status" value="1"/>
</dbReference>
<reference evidence="3" key="1">
    <citation type="journal article" date="2020" name="mSystems">
        <title>Genome- and Community-Level Interaction Insights into Carbon Utilization and Element Cycling Functions of Hydrothermarchaeota in Hydrothermal Sediment.</title>
        <authorList>
            <person name="Zhou Z."/>
            <person name="Liu Y."/>
            <person name="Xu W."/>
            <person name="Pan J."/>
            <person name="Luo Z.H."/>
            <person name="Li M."/>
        </authorList>
    </citation>
    <scope>NUCLEOTIDE SEQUENCE [LARGE SCALE GENOMIC DNA]</scope>
    <source>
        <strain evidence="3">HyVt-489</strain>
    </source>
</reference>
<name>A0A7C3C1U0_9PROT</name>
<accession>A0A7C3C1U0</accession>
<feature type="domain" description="Dihydroorotase catalytic" evidence="2">
    <location>
        <begin position="56"/>
        <end position="230"/>
    </location>
</feature>
<dbReference type="EC" id="3.5.2.3" evidence="3"/>
<dbReference type="EMBL" id="DRMN01000267">
    <property type="protein sequence ID" value="HFB55079.1"/>
    <property type="molecule type" value="Genomic_DNA"/>
</dbReference>